<dbReference type="InterPro" id="IPR017853">
    <property type="entry name" value="GH"/>
</dbReference>
<dbReference type="AlphaFoldDB" id="A0A9N9JEC5"/>
<feature type="region of interest" description="Disordered" evidence="1">
    <location>
        <begin position="95"/>
        <end position="118"/>
    </location>
</feature>
<dbReference type="Gene3D" id="3.20.20.80">
    <property type="entry name" value="Glycosidases"/>
    <property type="match status" value="1"/>
</dbReference>
<proteinExistence type="predicted"/>
<protein>
    <submittedName>
        <fullName evidence="3">12834_t:CDS:1</fullName>
    </submittedName>
</protein>
<name>A0A9N9JEC5_9GLOM</name>
<dbReference type="Pfam" id="PF01301">
    <property type="entry name" value="Glyco_hydro_35"/>
    <property type="match status" value="1"/>
</dbReference>
<keyword evidence="4" id="KW-1185">Reference proteome</keyword>
<feature type="domain" description="Glycoside hydrolase 35 catalytic" evidence="2">
    <location>
        <begin position="1"/>
        <end position="48"/>
    </location>
</feature>
<sequence>GEFHYWRLPDKSRWESILKKYRAGGFNCVRIYFHWGYHSPDNGIYKSDTSVKNCLKRLRLTDNSSYLKRKSSGRKPLVNKRYERLIIRKVKSNPSMRRMTKRSLAAEFQSPPIAPSTL</sequence>
<dbReference type="EMBL" id="CAJVPS010056988">
    <property type="protein sequence ID" value="CAG8778061.1"/>
    <property type="molecule type" value="Genomic_DNA"/>
</dbReference>
<evidence type="ECO:0000259" key="2">
    <source>
        <dbReference type="Pfam" id="PF01301"/>
    </source>
</evidence>
<dbReference type="SUPFAM" id="SSF51445">
    <property type="entry name" value="(Trans)glycosidases"/>
    <property type="match status" value="1"/>
</dbReference>
<organism evidence="3 4">
    <name type="scientific">Ambispora leptoticha</name>
    <dbReference type="NCBI Taxonomy" id="144679"/>
    <lineage>
        <taxon>Eukaryota</taxon>
        <taxon>Fungi</taxon>
        <taxon>Fungi incertae sedis</taxon>
        <taxon>Mucoromycota</taxon>
        <taxon>Glomeromycotina</taxon>
        <taxon>Glomeromycetes</taxon>
        <taxon>Archaeosporales</taxon>
        <taxon>Ambisporaceae</taxon>
        <taxon>Ambispora</taxon>
    </lineage>
</organism>
<comment type="caution">
    <text evidence="3">The sequence shown here is derived from an EMBL/GenBank/DDBJ whole genome shotgun (WGS) entry which is preliminary data.</text>
</comment>
<reference evidence="3" key="1">
    <citation type="submission" date="2021-06" db="EMBL/GenBank/DDBJ databases">
        <authorList>
            <person name="Kallberg Y."/>
            <person name="Tangrot J."/>
            <person name="Rosling A."/>
        </authorList>
    </citation>
    <scope>NUCLEOTIDE SEQUENCE</scope>
    <source>
        <strain evidence="3">FL130A</strain>
    </source>
</reference>
<dbReference type="Proteomes" id="UP000789508">
    <property type="component" value="Unassembled WGS sequence"/>
</dbReference>
<dbReference type="OrthoDB" id="1657402at2759"/>
<accession>A0A9N9JEC5</accession>
<evidence type="ECO:0000313" key="4">
    <source>
        <dbReference type="Proteomes" id="UP000789508"/>
    </source>
</evidence>
<dbReference type="InterPro" id="IPR031330">
    <property type="entry name" value="Gly_Hdrlase_35_cat"/>
</dbReference>
<feature type="non-terminal residue" evidence="3">
    <location>
        <position position="118"/>
    </location>
</feature>
<feature type="non-terminal residue" evidence="3">
    <location>
        <position position="1"/>
    </location>
</feature>
<evidence type="ECO:0000256" key="1">
    <source>
        <dbReference type="SAM" id="MobiDB-lite"/>
    </source>
</evidence>
<gene>
    <name evidence="3" type="ORF">ALEPTO_LOCUS14512</name>
</gene>
<evidence type="ECO:0000313" key="3">
    <source>
        <dbReference type="EMBL" id="CAG8778061.1"/>
    </source>
</evidence>